<dbReference type="EMBL" id="CP093313">
    <property type="protein sequence ID" value="UWZ83248.1"/>
    <property type="molecule type" value="Genomic_DNA"/>
</dbReference>
<evidence type="ECO:0000313" key="11">
    <source>
        <dbReference type="Proteomes" id="UP001059380"/>
    </source>
</evidence>
<evidence type="ECO:0000256" key="2">
    <source>
        <dbReference type="ARBA" id="ARBA00022475"/>
    </source>
</evidence>
<dbReference type="InterPro" id="IPR003838">
    <property type="entry name" value="ABC3_permease_C"/>
</dbReference>
<feature type="domain" description="MacB-like periplasmic core" evidence="9">
    <location>
        <begin position="22"/>
        <end position="216"/>
    </location>
</feature>
<feature type="transmembrane region" description="Helical" evidence="7">
    <location>
        <begin position="287"/>
        <end position="309"/>
    </location>
</feature>
<evidence type="ECO:0000313" key="10">
    <source>
        <dbReference type="EMBL" id="UWZ83248.1"/>
    </source>
</evidence>
<evidence type="ECO:0000259" key="9">
    <source>
        <dbReference type="Pfam" id="PF12704"/>
    </source>
</evidence>
<evidence type="ECO:0000259" key="8">
    <source>
        <dbReference type="Pfam" id="PF02687"/>
    </source>
</evidence>
<protein>
    <submittedName>
        <fullName evidence="10">ABC transporter permease</fullName>
    </submittedName>
</protein>
<dbReference type="PANTHER" id="PTHR30572">
    <property type="entry name" value="MEMBRANE COMPONENT OF TRANSPORTER-RELATED"/>
    <property type="match status" value="1"/>
</dbReference>
<name>A0A9J7BK85_9BACT</name>
<feature type="transmembrane region" description="Helical" evidence="7">
    <location>
        <begin position="20"/>
        <end position="42"/>
    </location>
</feature>
<evidence type="ECO:0000256" key="6">
    <source>
        <dbReference type="ARBA" id="ARBA00038076"/>
    </source>
</evidence>
<comment type="similarity">
    <text evidence="6">Belongs to the ABC-4 integral membrane protein family.</text>
</comment>
<dbReference type="KEGG" id="orp:MOP44_22095"/>
<keyword evidence="5 7" id="KW-0472">Membrane</keyword>
<keyword evidence="11" id="KW-1185">Reference proteome</keyword>
<organism evidence="10 11">
    <name type="scientific">Occallatibacter riparius</name>
    <dbReference type="NCBI Taxonomy" id="1002689"/>
    <lineage>
        <taxon>Bacteria</taxon>
        <taxon>Pseudomonadati</taxon>
        <taxon>Acidobacteriota</taxon>
        <taxon>Terriglobia</taxon>
        <taxon>Terriglobales</taxon>
        <taxon>Acidobacteriaceae</taxon>
        <taxon>Occallatibacter</taxon>
    </lineage>
</organism>
<accession>A0A9J7BK85</accession>
<dbReference type="GO" id="GO:0005886">
    <property type="term" value="C:plasma membrane"/>
    <property type="evidence" value="ECO:0007669"/>
    <property type="project" value="UniProtKB-SubCell"/>
</dbReference>
<evidence type="ECO:0000256" key="1">
    <source>
        <dbReference type="ARBA" id="ARBA00004651"/>
    </source>
</evidence>
<dbReference type="Pfam" id="PF02687">
    <property type="entry name" value="FtsX"/>
    <property type="match status" value="1"/>
</dbReference>
<dbReference type="Pfam" id="PF12704">
    <property type="entry name" value="MacB_PCD"/>
    <property type="match status" value="1"/>
</dbReference>
<feature type="transmembrane region" description="Helical" evidence="7">
    <location>
        <begin position="378"/>
        <end position="400"/>
    </location>
</feature>
<reference evidence="10" key="1">
    <citation type="submission" date="2021-04" db="EMBL/GenBank/DDBJ databases">
        <title>Phylogenetic analysis of Acidobacteriaceae.</title>
        <authorList>
            <person name="Qiu L."/>
            <person name="Zhang Q."/>
        </authorList>
    </citation>
    <scope>NUCLEOTIDE SEQUENCE</scope>
    <source>
        <strain evidence="10">DSM 25168</strain>
    </source>
</reference>
<dbReference type="AlphaFoldDB" id="A0A9J7BK85"/>
<feature type="domain" description="ABC3 transporter permease C-terminal" evidence="8">
    <location>
        <begin position="292"/>
        <end position="410"/>
    </location>
</feature>
<dbReference type="RefSeq" id="WP_260792583.1">
    <property type="nucleotide sequence ID" value="NZ_CP093313.1"/>
</dbReference>
<dbReference type="GO" id="GO:0022857">
    <property type="term" value="F:transmembrane transporter activity"/>
    <property type="evidence" value="ECO:0007669"/>
    <property type="project" value="TreeGrafter"/>
</dbReference>
<dbReference type="PANTHER" id="PTHR30572:SF4">
    <property type="entry name" value="ABC TRANSPORTER PERMEASE YTRF"/>
    <property type="match status" value="1"/>
</dbReference>
<keyword evidence="4 7" id="KW-1133">Transmembrane helix</keyword>
<evidence type="ECO:0000256" key="7">
    <source>
        <dbReference type="SAM" id="Phobius"/>
    </source>
</evidence>
<dbReference type="InterPro" id="IPR050250">
    <property type="entry name" value="Macrolide_Exporter_MacB"/>
</dbReference>
<keyword evidence="2" id="KW-1003">Cell membrane</keyword>
<dbReference type="Proteomes" id="UP001059380">
    <property type="component" value="Chromosome"/>
</dbReference>
<evidence type="ECO:0000256" key="3">
    <source>
        <dbReference type="ARBA" id="ARBA00022692"/>
    </source>
</evidence>
<feature type="transmembrane region" description="Helical" evidence="7">
    <location>
        <begin position="341"/>
        <end position="366"/>
    </location>
</feature>
<sequence>MQSFADTLGQVFKAIAANKLRSFLTMFGIAWGVGSLLVLVGLGEGFRSGQKRNLARFGNDVVLMFNGTIPAVANQHTGMRPYQLTMRDLADMRQLADVRAATPELSRSDLYEVSQWANTSSHVMGTDTTYPVVRNIPVTEGRFLDQNDVNERRRVCVLGFKTANLLFPGHPRMGETITINGTAFTVVGAVDKISRGDFDYDDRKIYIPITTMMQLFPLKGDNVPEDALTSIQYQPALKGEVIPAKAAVHRVVAKNHGFDASMKDAYQEWDTVTEMKMVGAIFTAMDVFLGGVGIVTLGLGAVGIINIMLVSVTERTSEIGLRKALGATKRSILTQFFWEGLLLTGVSGAIGIGGSALFMGALQALLMGKMPGWDPPRLVPWSAAVAMLALVISGVAAGLYPASKAAQLDPVEALRREN</sequence>
<dbReference type="InterPro" id="IPR025857">
    <property type="entry name" value="MacB_PCD"/>
</dbReference>
<evidence type="ECO:0000256" key="4">
    <source>
        <dbReference type="ARBA" id="ARBA00022989"/>
    </source>
</evidence>
<keyword evidence="3 7" id="KW-0812">Transmembrane</keyword>
<gene>
    <name evidence="10" type="ORF">MOP44_22095</name>
</gene>
<comment type="subcellular location">
    <subcellularLocation>
        <location evidence="1">Cell membrane</location>
        <topology evidence="1">Multi-pass membrane protein</topology>
    </subcellularLocation>
</comment>
<proteinExistence type="inferred from homology"/>
<evidence type="ECO:0000256" key="5">
    <source>
        <dbReference type="ARBA" id="ARBA00023136"/>
    </source>
</evidence>